<dbReference type="InterPro" id="IPR029058">
    <property type="entry name" value="AB_hydrolase_fold"/>
</dbReference>
<dbReference type="STRING" id="290397.Adeh_3212"/>
<dbReference type="Proteomes" id="UP000001935">
    <property type="component" value="Chromosome"/>
</dbReference>
<protein>
    <submittedName>
        <fullName evidence="2">Uncharacterized protein</fullName>
    </submittedName>
</protein>
<evidence type="ECO:0000313" key="3">
    <source>
        <dbReference type="Proteomes" id="UP000001935"/>
    </source>
</evidence>
<dbReference type="KEGG" id="ade:Adeh_3212"/>
<dbReference type="EMBL" id="CP000251">
    <property type="protein sequence ID" value="ABC82980.1"/>
    <property type="molecule type" value="Genomic_DNA"/>
</dbReference>
<organism evidence="2 3">
    <name type="scientific">Anaeromyxobacter dehalogenans (strain 2CP-C)</name>
    <dbReference type="NCBI Taxonomy" id="290397"/>
    <lineage>
        <taxon>Bacteria</taxon>
        <taxon>Pseudomonadati</taxon>
        <taxon>Myxococcota</taxon>
        <taxon>Myxococcia</taxon>
        <taxon>Myxococcales</taxon>
        <taxon>Cystobacterineae</taxon>
        <taxon>Anaeromyxobacteraceae</taxon>
        <taxon>Anaeromyxobacter</taxon>
    </lineage>
</organism>
<name>Q2IEH2_ANADE</name>
<accession>Q2IEH2</accession>
<evidence type="ECO:0000313" key="2">
    <source>
        <dbReference type="EMBL" id="ABC82980.1"/>
    </source>
</evidence>
<feature type="signal peptide" evidence="1">
    <location>
        <begin position="1"/>
        <end position="29"/>
    </location>
</feature>
<dbReference type="eggNOG" id="COG1075">
    <property type="taxonomic scope" value="Bacteria"/>
</dbReference>
<sequence length="110" mass="11532">MLMRTRSSSSSNRLWLAASLLGASACVRAARSDGPASTLPGSPGLLLTGAFESRWRGCAATPSTGHGGDVSLVHPPDLGIRGNTHFMFSDLNNPQIADLLSSFLAQKHLD</sequence>
<dbReference type="AlphaFoldDB" id="Q2IEH2"/>
<proteinExistence type="predicted"/>
<feature type="chain" id="PRO_5004209640" evidence="1">
    <location>
        <begin position="30"/>
        <end position="110"/>
    </location>
</feature>
<reference evidence="2" key="1">
    <citation type="submission" date="2006-01" db="EMBL/GenBank/DDBJ databases">
        <title>Complete sequence of Anaeromyxobacter dehalogenans 2CP-C.</title>
        <authorList>
            <consortium name="US DOE Joint Genome Institute"/>
            <person name="Copeland A."/>
            <person name="Lucas S."/>
            <person name="Lapidus A."/>
            <person name="Barry K."/>
            <person name="Detter J.C."/>
            <person name="Glavina T."/>
            <person name="Hammon N."/>
            <person name="Israni S."/>
            <person name="Pitluck S."/>
            <person name="Brettin T."/>
            <person name="Bruce D."/>
            <person name="Han C."/>
            <person name="Tapia R."/>
            <person name="Gilna P."/>
            <person name="Kiss H."/>
            <person name="Schmutz J."/>
            <person name="Larimer F."/>
            <person name="Land M."/>
            <person name="Kyrpides N."/>
            <person name="Anderson I."/>
            <person name="Sanford R.A."/>
            <person name="Ritalahti K.M."/>
            <person name="Thomas H.S."/>
            <person name="Kirby J.R."/>
            <person name="Zhulin I.B."/>
            <person name="Loeffler F.E."/>
            <person name="Richardson P."/>
        </authorList>
    </citation>
    <scope>NUCLEOTIDE SEQUENCE</scope>
    <source>
        <strain evidence="2">2CP-C</strain>
    </source>
</reference>
<gene>
    <name evidence="2" type="ordered locus">Adeh_3212</name>
</gene>
<dbReference type="HOGENOM" id="CLU_2165683_0_0_7"/>
<dbReference type="PROSITE" id="PS51257">
    <property type="entry name" value="PROKAR_LIPOPROTEIN"/>
    <property type="match status" value="1"/>
</dbReference>
<keyword evidence="1" id="KW-0732">Signal</keyword>
<dbReference type="Gene3D" id="3.40.50.1820">
    <property type="entry name" value="alpha/beta hydrolase"/>
    <property type="match status" value="1"/>
</dbReference>
<evidence type="ECO:0000256" key="1">
    <source>
        <dbReference type="SAM" id="SignalP"/>
    </source>
</evidence>